<dbReference type="EMBL" id="AP005499">
    <property type="protein sequence ID" value="BAD03679.1"/>
    <property type="molecule type" value="Genomic_DNA"/>
</dbReference>
<dbReference type="Proteomes" id="UP000000763">
    <property type="component" value="Chromosome 8"/>
</dbReference>
<feature type="region of interest" description="Disordered" evidence="1">
    <location>
        <begin position="1"/>
        <end position="28"/>
    </location>
</feature>
<reference evidence="3" key="2">
    <citation type="submission" date="2002-07" db="EMBL/GenBank/DDBJ databases">
        <title>Oryza sativa nipponbare(GA3) genomic DNA, chromosome 8, PAC clone:P0412D08.</title>
        <authorList>
            <person name="Sasaki T."/>
            <person name="Matsumoto T."/>
            <person name="Katayose Y."/>
        </authorList>
    </citation>
    <scope>NUCLEOTIDE SEQUENCE</scope>
</reference>
<reference evidence="4" key="4">
    <citation type="journal article" date="2008" name="Nucleic Acids Res.">
        <title>The rice annotation project database (RAP-DB): 2008 update.</title>
        <authorList>
            <consortium name="The rice annotation project (RAP)"/>
        </authorList>
    </citation>
    <scope>GENOME REANNOTATION</scope>
    <source>
        <strain evidence="4">cv. Nipponbare</strain>
    </source>
</reference>
<reference evidence="2" key="1">
    <citation type="submission" date="2002-02" db="EMBL/GenBank/DDBJ databases">
        <title>Oryza sativa nipponbare(GA3) genomic DNA, chromosome 8, PAC clone:P0035F08.</title>
        <authorList>
            <person name="Sasaki T."/>
            <person name="Matsumoto T."/>
            <person name="Yamamoto K."/>
        </authorList>
    </citation>
    <scope>NUCLEOTIDE SEQUENCE</scope>
</reference>
<sequence>MAPRIRLGWGGDEAGDEGRRSATGSSRERHTKVVLGVLPMEVESLPVDVQPEPADALVSTVRSLHRHSNTAAACYLCPPQVSPSSLPHADDEF</sequence>
<reference evidence="4" key="3">
    <citation type="journal article" date="2005" name="Nature">
        <title>The map-based sequence of the rice genome.</title>
        <authorList>
            <consortium name="International rice genome sequencing project (IRGSP)"/>
            <person name="Matsumoto T."/>
            <person name="Wu J."/>
            <person name="Kanamori H."/>
            <person name="Katayose Y."/>
            <person name="Fujisawa M."/>
            <person name="Namiki N."/>
            <person name="Mizuno H."/>
            <person name="Yamamoto K."/>
            <person name="Antonio B.A."/>
            <person name="Baba T."/>
            <person name="Sakata K."/>
            <person name="Nagamura Y."/>
            <person name="Aoki H."/>
            <person name="Arikawa K."/>
            <person name="Arita K."/>
            <person name="Bito T."/>
            <person name="Chiden Y."/>
            <person name="Fujitsuka N."/>
            <person name="Fukunaka R."/>
            <person name="Hamada M."/>
            <person name="Harada C."/>
            <person name="Hayashi A."/>
            <person name="Hijishita S."/>
            <person name="Honda M."/>
            <person name="Hosokawa S."/>
            <person name="Ichikawa Y."/>
            <person name="Idonuma A."/>
            <person name="Iijima M."/>
            <person name="Ikeda M."/>
            <person name="Ikeno M."/>
            <person name="Ito K."/>
            <person name="Ito S."/>
            <person name="Ito T."/>
            <person name="Ito Y."/>
            <person name="Ito Y."/>
            <person name="Iwabuchi A."/>
            <person name="Kamiya K."/>
            <person name="Karasawa W."/>
            <person name="Kurita K."/>
            <person name="Katagiri S."/>
            <person name="Kikuta A."/>
            <person name="Kobayashi H."/>
            <person name="Kobayashi N."/>
            <person name="Machita K."/>
            <person name="Maehara T."/>
            <person name="Masukawa M."/>
            <person name="Mizubayashi T."/>
            <person name="Mukai Y."/>
            <person name="Nagasaki H."/>
            <person name="Nagata Y."/>
            <person name="Naito S."/>
            <person name="Nakashima M."/>
            <person name="Nakama Y."/>
            <person name="Nakamichi Y."/>
            <person name="Nakamura M."/>
            <person name="Meguro A."/>
            <person name="Negishi M."/>
            <person name="Ohta I."/>
            <person name="Ohta T."/>
            <person name="Okamoto M."/>
            <person name="Ono N."/>
            <person name="Saji S."/>
            <person name="Sakaguchi M."/>
            <person name="Sakai K."/>
            <person name="Shibata M."/>
            <person name="Shimokawa T."/>
            <person name="Song J."/>
            <person name="Takazaki Y."/>
            <person name="Terasawa K."/>
            <person name="Tsugane M."/>
            <person name="Tsuji K."/>
            <person name="Ueda S."/>
            <person name="Waki K."/>
            <person name="Yamagata H."/>
            <person name="Yamamoto M."/>
            <person name="Yamamoto S."/>
            <person name="Yamane H."/>
            <person name="Yoshiki S."/>
            <person name="Yoshihara R."/>
            <person name="Yukawa K."/>
            <person name="Zhong H."/>
            <person name="Yano M."/>
            <person name="Yuan Q."/>
            <person name="Ouyang S."/>
            <person name="Liu J."/>
            <person name="Jones K.M."/>
            <person name="Gansberger K."/>
            <person name="Moffat K."/>
            <person name="Hill J."/>
            <person name="Bera J."/>
            <person name="Fadrosh D."/>
            <person name="Jin S."/>
            <person name="Johri S."/>
            <person name="Kim M."/>
            <person name="Overton L."/>
            <person name="Reardon M."/>
            <person name="Tsitrin T."/>
            <person name="Vuong H."/>
            <person name="Weaver B."/>
            <person name="Ciecko A."/>
            <person name="Tallon L."/>
            <person name="Jackson J."/>
            <person name="Pai G."/>
            <person name="Aken S.V."/>
            <person name="Utterback T."/>
            <person name="Reidmuller S."/>
            <person name="Feldblyum T."/>
            <person name="Hsiao J."/>
            <person name="Zismann V."/>
            <person name="Iobst S."/>
            <person name="de Vazeille A.R."/>
            <person name="Buell C.R."/>
            <person name="Ying K."/>
            <person name="Li Y."/>
            <person name="Lu T."/>
            <person name="Huang Y."/>
            <person name="Zhao Q."/>
            <person name="Feng Q."/>
            <person name="Zhang L."/>
            <person name="Zhu J."/>
            <person name="Weng Q."/>
            <person name="Mu J."/>
            <person name="Lu Y."/>
            <person name="Fan D."/>
            <person name="Liu Y."/>
            <person name="Guan J."/>
            <person name="Zhang Y."/>
            <person name="Yu S."/>
            <person name="Liu X."/>
            <person name="Zhang Y."/>
            <person name="Hong G."/>
            <person name="Han B."/>
            <person name="Choisne N."/>
            <person name="Demange N."/>
            <person name="Orjeda G."/>
            <person name="Samain S."/>
            <person name="Cattolico L."/>
            <person name="Pelletier E."/>
            <person name="Couloux A."/>
            <person name="Segurens B."/>
            <person name="Wincker P."/>
            <person name="D'Hont A."/>
            <person name="Scarpelli C."/>
            <person name="Weissenbach J."/>
            <person name="Salanoubat M."/>
            <person name="Quetier F."/>
            <person name="Yu Y."/>
            <person name="Kim H.R."/>
            <person name="Rambo T."/>
            <person name="Currie J."/>
            <person name="Collura K."/>
            <person name="Luo M."/>
            <person name="Yang T."/>
            <person name="Ammiraju J.S.S."/>
            <person name="Engler F."/>
            <person name="Soderlund C."/>
            <person name="Wing R.A."/>
            <person name="Palmer L.E."/>
            <person name="de la Bastide M."/>
            <person name="Spiegel L."/>
            <person name="Nascimento L."/>
            <person name="Zutavern T."/>
            <person name="O'Shaughnessy A."/>
            <person name="Dike S."/>
            <person name="Dedhia N."/>
            <person name="Preston R."/>
            <person name="Balija V."/>
            <person name="McCombie W.R."/>
            <person name="Chow T."/>
            <person name="Chen H."/>
            <person name="Chung M."/>
            <person name="Chen C."/>
            <person name="Shaw J."/>
            <person name="Wu H."/>
            <person name="Hsiao K."/>
            <person name="Chao Y."/>
            <person name="Chu M."/>
            <person name="Cheng C."/>
            <person name="Hour A."/>
            <person name="Lee P."/>
            <person name="Lin S."/>
            <person name="Lin Y."/>
            <person name="Liou J."/>
            <person name="Liu S."/>
            <person name="Hsing Y."/>
            <person name="Raghuvanshi S."/>
            <person name="Mohanty A."/>
            <person name="Bharti A.K."/>
            <person name="Gaur A."/>
            <person name="Gupta V."/>
            <person name="Kumar D."/>
            <person name="Ravi V."/>
            <person name="Vij S."/>
            <person name="Kapur A."/>
            <person name="Khurana P."/>
            <person name="Khurana P."/>
            <person name="Khurana J.P."/>
            <person name="Tyagi A.K."/>
            <person name="Gaikwad K."/>
            <person name="Singh A."/>
            <person name="Dalal V."/>
            <person name="Srivastava S."/>
            <person name="Dixit A."/>
            <person name="Pal A.K."/>
            <person name="Ghazi I.A."/>
            <person name="Yadav M."/>
            <person name="Pandit A."/>
            <person name="Bhargava A."/>
            <person name="Sureshbabu K."/>
            <person name="Batra K."/>
            <person name="Sharma T.R."/>
            <person name="Mohapatra T."/>
            <person name="Singh N.K."/>
            <person name="Messing J."/>
            <person name="Nelson A.B."/>
            <person name="Fuks G."/>
            <person name="Kavchok S."/>
            <person name="Keizer G."/>
            <person name="Linton E."/>
            <person name="Llaca V."/>
            <person name="Song R."/>
            <person name="Tanyolac B."/>
            <person name="Young S."/>
            <person name="Ho-Il K."/>
            <person name="Hahn J.H."/>
            <person name="Sangsakoo G."/>
            <person name="Vanavichit A."/>
            <person name="de Mattos Luiz.A.T."/>
            <person name="Zimmer P.D."/>
            <person name="Malone G."/>
            <person name="Dellagostin O."/>
            <person name="de Oliveira A.C."/>
            <person name="Bevan M."/>
            <person name="Bancroft I."/>
            <person name="Minx P."/>
            <person name="Cordum H."/>
            <person name="Wilson R."/>
            <person name="Cheng Z."/>
            <person name="Jin W."/>
            <person name="Jiang J."/>
            <person name="Leong S.A."/>
            <person name="Iwama H."/>
            <person name="Gojobori T."/>
            <person name="Itoh T."/>
            <person name="Niimura Y."/>
            <person name="Fujii Y."/>
            <person name="Habara T."/>
            <person name="Sakai H."/>
            <person name="Sato Y."/>
            <person name="Wilson G."/>
            <person name="Kumar K."/>
            <person name="McCouch S."/>
            <person name="Juretic N."/>
            <person name="Hoen D."/>
            <person name="Wright S."/>
            <person name="Bruskiewich R."/>
            <person name="Bureau T."/>
            <person name="Miyao A."/>
            <person name="Hirochika H."/>
            <person name="Nishikawa T."/>
            <person name="Kadowaki K."/>
            <person name="Sugiura M."/>
            <person name="Burr B."/>
            <person name="Sasaki T."/>
        </authorList>
    </citation>
    <scope>NUCLEOTIDE SEQUENCE [LARGE SCALE GENOMIC DNA]</scope>
    <source>
        <strain evidence="4">cv. Nipponbare</strain>
    </source>
</reference>
<organism evidence="3 4">
    <name type="scientific">Oryza sativa subsp. japonica</name>
    <name type="common">Rice</name>
    <dbReference type="NCBI Taxonomy" id="39947"/>
    <lineage>
        <taxon>Eukaryota</taxon>
        <taxon>Viridiplantae</taxon>
        <taxon>Streptophyta</taxon>
        <taxon>Embryophyta</taxon>
        <taxon>Tracheophyta</taxon>
        <taxon>Spermatophyta</taxon>
        <taxon>Magnoliopsida</taxon>
        <taxon>Liliopsida</taxon>
        <taxon>Poales</taxon>
        <taxon>Poaceae</taxon>
        <taxon>BOP clade</taxon>
        <taxon>Oryzoideae</taxon>
        <taxon>Oryzeae</taxon>
        <taxon>Oryzinae</taxon>
        <taxon>Oryza</taxon>
        <taxon>Oryza sativa</taxon>
    </lineage>
</organism>
<evidence type="ECO:0000313" key="3">
    <source>
        <dbReference type="EMBL" id="BAD03679.1"/>
    </source>
</evidence>
<evidence type="ECO:0000313" key="4">
    <source>
        <dbReference type="Proteomes" id="UP000000763"/>
    </source>
</evidence>
<dbReference type="EMBL" id="AP004746">
    <property type="protein sequence ID" value="BAD03404.1"/>
    <property type="molecule type" value="Genomic_DNA"/>
</dbReference>
<protein>
    <submittedName>
        <fullName evidence="3">Uncharacterized protein</fullName>
    </submittedName>
</protein>
<accession>Q6Z077</accession>
<proteinExistence type="predicted"/>
<evidence type="ECO:0000256" key="1">
    <source>
        <dbReference type="SAM" id="MobiDB-lite"/>
    </source>
</evidence>
<gene>
    <name evidence="2" type="ORF">P0035F08.24</name>
    <name evidence="3" type="ORF">P0412D08.2</name>
</gene>
<evidence type="ECO:0000313" key="2">
    <source>
        <dbReference type="EMBL" id="BAD03404.1"/>
    </source>
</evidence>
<name>Q6Z077_ORYSJ</name>
<dbReference type="AlphaFoldDB" id="Q6Z077"/>